<organism evidence="16 17">
    <name type="scientific">Daphnia magna</name>
    <dbReference type="NCBI Taxonomy" id="35525"/>
    <lineage>
        <taxon>Eukaryota</taxon>
        <taxon>Metazoa</taxon>
        <taxon>Ecdysozoa</taxon>
        <taxon>Arthropoda</taxon>
        <taxon>Crustacea</taxon>
        <taxon>Branchiopoda</taxon>
        <taxon>Diplostraca</taxon>
        <taxon>Cladocera</taxon>
        <taxon>Anomopoda</taxon>
        <taxon>Daphniidae</taxon>
        <taxon>Daphnia</taxon>
    </lineage>
</organism>
<keyword evidence="4" id="KW-0633">Potassium transport</keyword>
<dbReference type="Pfam" id="PF00520">
    <property type="entry name" value="Ion_trans"/>
    <property type="match status" value="1"/>
</dbReference>
<dbReference type="GO" id="GO:0005886">
    <property type="term" value="C:plasma membrane"/>
    <property type="evidence" value="ECO:0007669"/>
    <property type="project" value="UniProtKB-SubCell"/>
</dbReference>
<keyword evidence="10" id="KW-0406">Ion transport</keyword>
<dbReference type="GO" id="GO:0034702">
    <property type="term" value="C:monoatomic ion channel complex"/>
    <property type="evidence" value="ECO:0007669"/>
    <property type="project" value="UniProtKB-KW"/>
</dbReference>
<feature type="compositionally biased region" description="Basic residues" evidence="13">
    <location>
        <begin position="761"/>
        <end position="774"/>
    </location>
</feature>
<feature type="transmembrane region" description="Helical" evidence="14">
    <location>
        <begin position="414"/>
        <end position="438"/>
    </location>
</feature>
<feature type="transmembrane region" description="Helical" evidence="14">
    <location>
        <begin position="274"/>
        <end position="298"/>
    </location>
</feature>
<sequence>MNNNNGHEELGGDRGPGVQDVSSTSIKQRFIQHSTSQQKVIRPTTSALSMAPQTLSPIRSLEGRRYRDILRQESLSVSKENLNGVLISSKRYHEVTVPTGLTDCYLIDAIELAVFGYLWRNVIALVYNDNQESDDGSDDSAPTRSKSQPLGRRNKDYRHPTHRWSQFKISFDNDSVRLESEMHPLQSTGGGGGGERAGGSLPTGPSGALMTTSSSISAAGGTMAPSAPSTVPPTIKIIGKEVLSLGADVLPEYKLQSPRIHKWTILHYSPFKAVWDWIVLLLVIYTAIFTPYVAAFLLNEYDFSSKKSQRYGDDPIVIIDLLVDVMFIIDILINFRTTFVNNNDEVVSHPGKIAVHYFRGWFLIDLVAAIPFDLLLFGSDTDETTTLIGLLKTARLLRLVRVARKIDRYSEYGAAVLLLLMATFALIAHWLACIWFAIGNAERPLLRAKIGWLDHLANATHQFYTANNTGGPGIKSRYVTALYFTFSSLTSVGFGNVSPTTDCEKIFTICVMLVGSLMYASIFGNVSAIIQRLYSGTARYHTQMLRVKEFIRFHQVPNPLRQRLEEYFQHAWTYTNGIDLNLVLKGFPEGLQADMCLHLNRHLLNDCPAFQGASPGCLRALSMKFKTTHAPPGDTLVHRGDVLSSLHFISRGSIEILKDDIVMAILGKDDIFGENPCIYPTIGKSSCNIRALTYCDLHKISRDDLLDVLELYPEFAESFSANLELTFILRDEETVGLNPVRRYQRLSGSASQDHEGDVRKHAFRPPRFRKSHRNRCSERDEENLDNYDEDDEDHDESSTFAKNNTDLGNPVVAVVSQTIQQSKDVNDTENTGESSTQKASDTPLHFSSGFTASEGHPQSMDQINNRIDHLSRQLEQLEYRMVRDIGQILALLQQQNPIRGGVPVSECSPGVLESPSGQQQQKTLDVERPKVNFMETRSSCSLPTVAESRAESRGDSWQPAKGLSTQRSLDSASNPRSAGESNTCRTRKTAFRTTQWHPSQARSLTYDPSTQTFDWNAQLNLIAANRSAWNPVR</sequence>
<evidence type="ECO:0000256" key="1">
    <source>
        <dbReference type="ARBA" id="ARBA00004651"/>
    </source>
</evidence>
<feature type="compositionally biased region" description="Basic and acidic residues" evidence="13">
    <location>
        <begin position="1"/>
        <end position="12"/>
    </location>
</feature>
<evidence type="ECO:0000313" key="17">
    <source>
        <dbReference type="Proteomes" id="UP000076858"/>
    </source>
</evidence>
<evidence type="ECO:0000256" key="3">
    <source>
        <dbReference type="ARBA" id="ARBA00022475"/>
    </source>
</evidence>
<evidence type="ECO:0000259" key="15">
    <source>
        <dbReference type="PROSITE" id="PS50042"/>
    </source>
</evidence>
<keyword evidence="5 14" id="KW-0812">Transmembrane</keyword>
<feature type="transmembrane region" description="Helical" evidence="14">
    <location>
        <begin position="318"/>
        <end position="337"/>
    </location>
</feature>
<dbReference type="PANTHER" id="PTHR10217:SF548">
    <property type="entry name" value="GH12235P"/>
    <property type="match status" value="1"/>
</dbReference>
<feature type="compositionally biased region" description="Acidic residues" evidence="13">
    <location>
        <begin position="779"/>
        <end position="795"/>
    </location>
</feature>
<dbReference type="Pfam" id="PF00027">
    <property type="entry name" value="cNMP_binding"/>
    <property type="match status" value="1"/>
</dbReference>
<feature type="region of interest" description="Disordered" evidence="13">
    <location>
        <begin position="1"/>
        <end position="23"/>
    </location>
</feature>
<dbReference type="FunFam" id="2.60.120.10:FF:000011">
    <property type="entry name" value="Potassium channel, voltage-gated eag-related subfamily H, member 7"/>
    <property type="match status" value="1"/>
</dbReference>
<accession>A0A165A9H5</accession>
<dbReference type="InterPro" id="IPR014710">
    <property type="entry name" value="RmlC-like_jellyroll"/>
</dbReference>
<protein>
    <submittedName>
        <fullName evidence="16">Putative Potassium voltage-gated channel subfamily H member 7</fullName>
    </submittedName>
</protein>
<feature type="compositionally biased region" description="Polar residues" evidence="13">
    <location>
        <begin position="991"/>
        <end position="1002"/>
    </location>
</feature>
<feature type="compositionally biased region" description="Polar residues" evidence="13">
    <location>
        <begin position="815"/>
        <end position="840"/>
    </location>
</feature>
<dbReference type="PANTHER" id="PTHR10217">
    <property type="entry name" value="VOLTAGE AND LIGAND GATED POTASSIUM CHANNEL"/>
    <property type="match status" value="1"/>
</dbReference>
<dbReference type="FunFam" id="1.10.1200.260:FF:000001">
    <property type="entry name" value="Potassium voltage-gated channel subfamily H member 7"/>
    <property type="match status" value="1"/>
</dbReference>
<dbReference type="GO" id="GO:0005242">
    <property type="term" value="F:inward rectifier potassium channel activity"/>
    <property type="evidence" value="ECO:0007669"/>
    <property type="project" value="TreeGrafter"/>
</dbReference>
<keyword evidence="6" id="KW-0631">Potassium channel</keyword>
<evidence type="ECO:0000256" key="7">
    <source>
        <dbReference type="ARBA" id="ARBA00022882"/>
    </source>
</evidence>
<dbReference type="SUPFAM" id="SSF51206">
    <property type="entry name" value="cAMP-binding domain-like"/>
    <property type="match status" value="1"/>
</dbReference>
<feature type="transmembrane region" description="Helical" evidence="14">
    <location>
        <begin position="506"/>
        <end position="530"/>
    </location>
</feature>
<feature type="region of interest" description="Disordered" evidence="13">
    <location>
        <begin position="938"/>
        <end position="1002"/>
    </location>
</feature>
<evidence type="ECO:0000256" key="6">
    <source>
        <dbReference type="ARBA" id="ARBA00022826"/>
    </source>
</evidence>
<dbReference type="InterPro" id="IPR018490">
    <property type="entry name" value="cNMP-bd_dom_sf"/>
</dbReference>
<evidence type="ECO:0000256" key="10">
    <source>
        <dbReference type="ARBA" id="ARBA00023065"/>
    </source>
</evidence>
<dbReference type="CDD" id="cd00038">
    <property type="entry name" value="CAP_ED"/>
    <property type="match status" value="1"/>
</dbReference>
<proteinExistence type="predicted"/>
<evidence type="ECO:0000256" key="8">
    <source>
        <dbReference type="ARBA" id="ARBA00022958"/>
    </source>
</evidence>
<evidence type="ECO:0000256" key="12">
    <source>
        <dbReference type="ARBA" id="ARBA00023303"/>
    </source>
</evidence>
<dbReference type="FunFam" id="1.10.287.70:FF:000020">
    <property type="entry name" value="Potassium channel, voltage-gated eag-related subfamily H, member 7"/>
    <property type="match status" value="1"/>
</dbReference>
<dbReference type="GO" id="GO:0042391">
    <property type="term" value="P:regulation of membrane potential"/>
    <property type="evidence" value="ECO:0007669"/>
    <property type="project" value="TreeGrafter"/>
</dbReference>
<evidence type="ECO:0000256" key="4">
    <source>
        <dbReference type="ARBA" id="ARBA00022538"/>
    </source>
</evidence>
<evidence type="ECO:0000256" key="14">
    <source>
        <dbReference type="SAM" id="Phobius"/>
    </source>
</evidence>
<keyword evidence="11 14" id="KW-0472">Membrane</keyword>
<evidence type="ECO:0000256" key="13">
    <source>
        <dbReference type="SAM" id="MobiDB-lite"/>
    </source>
</evidence>
<evidence type="ECO:0000256" key="5">
    <source>
        <dbReference type="ARBA" id="ARBA00022692"/>
    </source>
</evidence>
<dbReference type="PRINTS" id="PR01470">
    <property type="entry name" value="ERGCHANNEL"/>
</dbReference>
<feature type="region of interest" description="Disordered" evidence="13">
    <location>
        <begin position="746"/>
        <end position="861"/>
    </location>
</feature>
<dbReference type="SUPFAM" id="SSF81324">
    <property type="entry name" value="Voltage-gated potassium channels"/>
    <property type="match status" value="1"/>
</dbReference>
<reference evidence="16 17" key="1">
    <citation type="submission" date="2016-03" db="EMBL/GenBank/DDBJ databases">
        <title>EvidentialGene: Evidence-directed Construction of Genes on Genomes.</title>
        <authorList>
            <person name="Gilbert D.G."/>
            <person name="Choi J.-H."/>
            <person name="Mockaitis K."/>
            <person name="Colbourne J."/>
            <person name="Pfrender M."/>
        </authorList>
    </citation>
    <scope>NUCLEOTIDE SEQUENCE [LARGE SCALE GENOMIC DNA]</scope>
    <source>
        <strain evidence="16 17">Xinb3</strain>
        <tissue evidence="16">Complete organism</tissue>
    </source>
</reference>
<keyword evidence="7" id="KW-0851">Voltage-gated channel</keyword>
<feature type="region of interest" description="Disordered" evidence="13">
    <location>
        <begin position="131"/>
        <end position="158"/>
    </location>
</feature>
<evidence type="ECO:0000256" key="2">
    <source>
        <dbReference type="ARBA" id="ARBA00022448"/>
    </source>
</evidence>
<name>A0A165A9H5_9CRUS</name>
<gene>
    <name evidence="16" type="ORF">APZ42_016947</name>
</gene>
<evidence type="ECO:0000313" key="16">
    <source>
        <dbReference type="EMBL" id="KZS17336.1"/>
    </source>
</evidence>
<evidence type="ECO:0000256" key="9">
    <source>
        <dbReference type="ARBA" id="ARBA00022989"/>
    </source>
</evidence>
<dbReference type="AlphaFoldDB" id="A0A165A9H5"/>
<dbReference type="SMART" id="SM00100">
    <property type="entry name" value="cNMP"/>
    <property type="match status" value="1"/>
</dbReference>
<dbReference type="InterPro" id="IPR005821">
    <property type="entry name" value="Ion_trans_dom"/>
</dbReference>
<dbReference type="Gene3D" id="1.10.1200.260">
    <property type="match status" value="1"/>
</dbReference>
<keyword evidence="17" id="KW-1185">Reference proteome</keyword>
<dbReference type="OrthoDB" id="432483at2759"/>
<dbReference type="Gene3D" id="1.10.287.70">
    <property type="match status" value="1"/>
</dbReference>
<dbReference type="PRINTS" id="PR01463">
    <property type="entry name" value="EAGCHANLFMLY"/>
</dbReference>
<feature type="compositionally biased region" description="Polar residues" evidence="13">
    <location>
        <begin position="963"/>
        <end position="984"/>
    </location>
</feature>
<comment type="caution">
    <text evidence="16">The sequence shown here is derived from an EMBL/GenBank/DDBJ whole genome shotgun (WGS) entry which is preliminary data.</text>
</comment>
<dbReference type="InterPro" id="IPR003967">
    <property type="entry name" value="K_chnl_volt-dep_ERG"/>
</dbReference>
<keyword evidence="8" id="KW-0630">Potassium</keyword>
<keyword evidence="3" id="KW-1003">Cell membrane</keyword>
<feature type="compositionally biased region" description="Polar residues" evidence="13">
    <location>
        <begin position="798"/>
        <end position="807"/>
    </location>
</feature>
<dbReference type="Proteomes" id="UP000076858">
    <property type="component" value="Unassembled WGS sequence"/>
</dbReference>
<keyword evidence="2" id="KW-0813">Transport</keyword>
<keyword evidence="9 14" id="KW-1133">Transmembrane helix</keyword>
<dbReference type="InterPro" id="IPR003938">
    <property type="entry name" value="K_chnl_volt-dep_EAG/ELK/ERG"/>
</dbReference>
<dbReference type="PROSITE" id="PS50042">
    <property type="entry name" value="CNMP_BINDING_3"/>
    <property type="match status" value="1"/>
</dbReference>
<dbReference type="InterPro" id="IPR050818">
    <property type="entry name" value="KCNH_animal-type"/>
</dbReference>
<keyword evidence="12" id="KW-0407">Ion channel</keyword>
<comment type="subcellular location">
    <subcellularLocation>
        <location evidence="1">Cell membrane</location>
        <topology evidence="1">Multi-pass membrane protein</topology>
    </subcellularLocation>
</comment>
<evidence type="ECO:0000256" key="11">
    <source>
        <dbReference type="ARBA" id="ARBA00023136"/>
    </source>
</evidence>
<dbReference type="EMBL" id="LRGB01000642">
    <property type="protein sequence ID" value="KZS17336.1"/>
    <property type="molecule type" value="Genomic_DNA"/>
</dbReference>
<dbReference type="STRING" id="35525.A0A165A9H5"/>
<dbReference type="Gene3D" id="2.60.120.10">
    <property type="entry name" value="Jelly Rolls"/>
    <property type="match status" value="1"/>
</dbReference>
<dbReference type="InterPro" id="IPR000595">
    <property type="entry name" value="cNMP-bd_dom"/>
</dbReference>
<feature type="domain" description="Cyclic nucleotide-binding" evidence="15">
    <location>
        <begin position="609"/>
        <end position="709"/>
    </location>
</feature>